<protein>
    <submittedName>
        <fullName evidence="1">M50 family metallopeptidase</fullName>
    </submittedName>
</protein>
<evidence type="ECO:0000313" key="2">
    <source>
        <dbReference type="Proteomes" id="UP000053480"/>
    </source>
</evidence>
<dbReference type="EMBL" id="JZWS03000009">
    <property type="protein sequence ID" value="MEW9491925.1"/>
    <property type="molecule type" value="Genomic_DNA"/>
</dbReference>
<reference evidence="1" key="1">
    <citation type="submission" date="2024-07" db="EMBL/GenBank/DDBJ databases">
        <title>Metagenome and Metagenome-Assembled Genomes of Archaea from a hot spring from the geothermal field of Los Azufres, Mexico.</title>
        <authorList>
            <person name="Marin-Paredes R."/>
            <person name="Martinez-Romero E."/>
            <person name="Servin-Garciduenas L.E."/>
        </authorList>
    </citation>
    <scope>NUCLEOTIDE SEQUENCE</scope>
    <source>
        <strain evidence="1">AZ1-454</strain>
    </source>
</reference>
<comment type="caution">
    <text evidence="1">The sequence shown here is derived from an EMBL/GenBank/DDBJ whole genome shotgun (WGS) entry which is preliminary data.</text>
</comment>
<gene>
    <name evidence="1" type="ORF">TQ35_0006975</name>
</gene>
<proteinExistence type="predicted"/>
<name>A0ACC6TPW2_9CREN</name>
<dbReference type="Proteomes" id="UP000053480">
    <property type="component" value="Unassembled WGS sequence"/>
</dbReference>
<evidence type="ECO:0000313" key="1">
    <source>
        <dbReference type="EMBL" id="MEW9491925.1"/>
    </source>
</evidence>
<sequence length="204" mass="22818">MATLDELEWRFRNLSEPTSFLLAIFSISVKAIPLYFTISRQLVPFVIPVVITAAVIAVIPHELAHRQMARRYGCFSRFTVSFTGFLATTVINILPLFGLVFFSGYTLLSCRFFSTNREIEGKSAAVGPATNLVISIITYILALATSGLAYFFLSYISAFNAVVAFFNLLPFWILDGLKVFRWNVSVWIAMIIVAVAMMFLTGQI</sequence>
<organism evidence="1 2">
    <name type="scientific">Candidatus Aramenus sulfurataquae</name>
    <dbReference type="NCBI Taxonomy" id="1326980"/>
    <lineage>
        <taxon>Archaea</taxon>
        <taxon>Thermoproteota</taxon>
        <taxon>Thermoprotei</taxon>
        <taxon>Sulfolobales</taxon>
        <taxon>Sulfolobaceae</taxon>
        <taxon>Candidatus Aramenus</taxon>
    </lineage>
</organism>
<accession>A0ACC6TPW2</accession>